<evidence type="ECO:0000313" key="2">
    <source>
        <dbReference type="EMBL" id="OII76491.1"/>
    </source>
</evidence>
<dbReference type="VEuPathDB" id="CryptoDB:cand_001380"/>
<comment type="caution">
    <text evidence="2">The sequence shown here is derived from an EMBL/GenBank/DDBJ whole genome shotgun (WGS) entry which is preliminary data.</text>
</comment>
<accession>A0A1J4MST3</accession>
<evidence type="ECO:0000313" key="3">
    <source>
        <dbReference type="Proteomes" id="UP000186804"/>
    </source>
</evidence>
<reference evidence="2 3" key="1">
    <citation type="submission" date="2016-10" db="EMBL/GenBank/DDBJ databases">
        <title>Reductive evolution of mitochondrial metabolism and differential evolution of invasion-related proteins in Cryptosporidium.</title>
        <authorList>
            <person name="Liu S."/>
            <person name="Roellig D.M."/>
            <person name="Guo Y."/>
            <person name="Li N."/>
            <person name="Frace M.A."/>
            <person name="Tang K."/>
            <person name="Zhang L."/>
            <person name="Feng Y."/>
            <person name="Xiao L."/>
        </authorList>
    </citation>
    <scope>NUCLEOTIDE SEQUENCE [LARGE SCALE GENOMIC DNA]</scope>
    <source>
        <strain evidence="2">30847</strain>
    </source>
</reference>
<dbReference type="EMBL" id="LRBS01000060">
    <property type="protein sequence ID" value="OII76491.1"/>
    <property type="molecule type" value="Genomic_DNA"/>
</dbReference>
<feature type="region of interest" description="Disordered" evidence="1">
    <location>
        <begin position="325"/>
        <end position="350"/>
    </location>
</feature>
<evidence type="ECO:0000256" key="1">
    <source>
        <dbReference type="SAM" id="MobiDB-lite"/>
    </source>
</evidence>
<dbReference type="AlphaFoldDB" id="A0A1J4MST3"/>
<dbReference type="Proteomes" id="UP000186804">
    <property type="component" value="Unassembled WGS sequence"/>
</dbReference>
<organism evidence="2 3">
    <name type="scientific">Cryptosporidium andersoni</name>
    <dbReference type="NCBI Taxonomy" id="117008"/>
    <lineage>
        <taxon>Eukaryota</taxon>
        <taxon>Sar</taxon>
        <taxon>Alveolata</taxon>
        <taxon>Apicomplexa</taxon>
        <taxon>Conoidasida</taxon>
        <taxon>Coccidia</taxon>
        <taxon>Eucoccidiorida</taxon>
        <taxon>Eimeriorina</taxon>
        <taxon>Cryptosporidiidae</taxon>
        <taxon>Cryptosporidium</taxon>
    </lineage>
</organism>
<protein>
    <submittedName>
        <fullName evidence="2">Uncharacterized protein</fullName>
    </submittedName>
</protein>
<keyword evidence="3" id="KW-1185">Reference proteome</keyword>
<gene>
    <name evidence="2" type="ORF">cand_001380</name>
</gene>
<sequence>MSISLPIGRDPQIELENDPRVLLGLARIIGCDENTGNITNNEISEKIEHIGNTIKRKQYYGSRSVEEGNFKQYQQDEQLKGIDLRVSDNILDKFFISNSSSIINTPSTTLSPLTNHNQAQNLGMNKMTSLPMESYGLYMNRMDLIDPVVDELSARTANLVGPLVYPNSVSLITLQKLWQNLLLISNVLQQQPSPSLYQSLSSHINNAAVTAANLFPTQIPSSYVDIQSCHLSPLLTSICNDKTNSSIYSETLQFLASQCAQLVSGQIVGSGEIRVSGTEINDSISTSGNDNRELFGTQECNTNVVDSIVRARQIIVSNSSSSGNTVTNSLARSNTNGVSEDTSNNFPNFTASEDLKNKSLPIELTHSFTCNSESKNLKPKLIGNTRLSGILKHDQIRELYDTSTIPEDLTIPQYSPGIKLVLGEAGRELLRACIRNKGMKGKDLQNTSITDLLKAAHENDLWLVAIKIHLEHRGVIPMSAIHSKWRKHKSIQNKVRRQKRERASELLSIASCVNVSSVEINDIKEKRIKVEEHNDEKLGCDSSLEYYPGIVLRLGHEGRKALIKAIRGCHEQSPESVNLAFQKNGISYSQIRNATVSLLLKMSYLCGLWDVAVKLHHHHMSKKKRYNFKDIEFNVNEHKSKSEILNHSVLGRDMDFIKDDQDEKYESVHEGNFEGPENKKSAHIYLSNNNSNELCTDLRIISNPKIDITFSPQHENFCQGSDSVVPYTAA</sequence>
<dbReference type="OrthoDB" id="329302at2759"/>
<dbReference type="GeneID" id="92364323"/>
<feature type="compositionally biased region" description="Polar residues" evidence="1">
    <location>
        <begin position="330"/>
        <end position="350"/>
    </location>
</feature>
<name>A0A1J4MST3_9CRYT</name>
<proteinExistence type="predicted"/>
<dbReference type="RefSeq" id="XP_067068337.1">
    <property type="nucleotide sequence ID" value="XM_067210386.1"/>
</dbReference>